<dbReference type="SUPFAM" id="SSF53850">
    <property type="entry name" value="Periplasmic binding protein-like II"/>
    <property type="match status" value="1"/>
</dbReference>
<protein>
    <submittedName>
        <fullName evidence="2">Amino acid ABC transporter</fullName>
    </submittedName>
</protein>
<comment type="caution">
    <text evidence="2">The sequence shown here is derived from an EMBL/GenBank/DDBJ whole genome shotgun (WGS) entry which is preliminary data.</text>
</comment>
<sequence length="253" mass="29103">MPKFYHLLLCVIGVLFTSQSYSGEKVNYYVIANQAQPFQIERNGEQHSGIVSDIVAEIFTDSRYDLVYHTYPFNRMISILEAGGTENWITYGSPKWGKVQSENLSDLPIYTVRHALVTSQITPFIYQDISSLGSKGMVLLLGFDYPELMPYIKQGKMEEIRVKDYQAAFSILKRLPEDTVFVEMESRVKYHLGRLGLPRYEYRIDGFSDVIPDYPIHLAFSSSIDPAIQKFINRRLAEIAEDGTLEEIVNRYI</sequence>
<evidence type="ECO:0000313" key="3">
    <source>
        <dbReference type="Proteomes" id="UP000078406"/>
    </source>
</evidence>
<dbReference type="EMBL" id="LLEI02000021">
    <property type="protein sequence ID" value="OAJ95183.1"/>
    <property type="molecule type" value="Genomic_DNA"/>
</dbReference>
<evidence type="ECO:0000259" key="1">
    <source>
        <dbReference type="Pfam" id="PF00497"/>
    </source>
</evidence>
<reference evidence="2 3" key="1">
    <citation type="journal article" date="2016" name="Syst. Appl. Microbiol.">
        <title>Vibrio bivalvicida sp. nov., a novel larval pathogen for bivalve molluscs reared in a hatchery.</title>
        <authorList>
            <person name="Dubert J."/>
            <person name="Romalde J.L."/>
            <person name="Prado S."/>
            <person name="Barja J.L."/>
        </authorList>
    </citation>
    <scope>NUCLEOTIDE SEQUENCE [LARGE SCALE GENOMIC DNA]</scope>
    <source>
        <strain evidence="2 3">605</strain>
    </source>
</reference>
<dbReference type="AlphaFoldDB" id="A0A177Y2S6"/>
<dbReference type="Gene3D" id="3.40.190.10">
    <property type="entry name" value="Periplasmic binding protein-like II"/>
    <property type="match status" value="2"/>
</dbReference>
<dbReference type="Pfam" id="PF00497">
    <property type="entry name" value="SBP_bac_3"/>
    <property type="match status" value="1"/>
</dbReference>
<name>A0A177Y2S6_9VIBR</name>
<dbReference type="InterPro" id="IPR001638">
    <property type="entry name" value="Solute-binding_3/MltF_N"/>
</dbReference>
<gene>
    <name evidence="2" type="ORF">APB76_07835</name>
</gene>
<accession>A0A177Y2S6</accession>
<feature type="domain" description="Solute-binding protein family 3/N-terminal" evidence="1">
    <location>
        <begin position="31"/>
        <end position="253"/>
    </location>
</feature>
<dbReference type="Proteomes" id="UP000078406">
    <property type="component" value="Unassembled WGS sequence"/>
</dbReference>
<dbReference type="RefSeq" id="WP_054962146.1">
    <property type="nucleotide sequence ID" value="NZ_LLEI02000021.1"/>
</dbReference>
<evidence type="ECO:0000313" key="2">
    <source>
        <dbReference type="EMBL" id="OAJ95183.1"/>
    </source>
</evidence>
<proteinExistence type="predicted"/>
<organism evidence="2 3">
    <name type="scientific">Vibrio bivalvicida</name>
    <dbReference type="NCBI Taxonomy" id="1276888"/>
    <lineage>
        <taxon>Bacteria</taxon>
        <taxon>Pseudomonadati</taxon>
        <taxon>Pseudomonadota</taxon>
        <taxon>Gammaproteobacteria</taxon>
        <taxon>Vibrionales</taxon>
        <taxon>Vibrionaceae</taxon>
        <taxon>Vibrio</taxon>
        <taxon>Vibrio oreintalis group</taxon>
    </lineage>
</organism>